<feature type="region of interest" description="Disordered" evidence="5">
    <location>
        <begin position="489"/>
        <end position="572"/>
    </location>
</feature>
<feature type="region of interest" description="Disordered" evidence="5">
    <location>
        <begin position="1116"/>
        <end position="1188"/>
    </location>
</feature>
<feature type="compositionally biased region" description="Basic and acidic residues" evidence="5">
    <location>
        <begin position="2452"/>
        <end position="2470"/>
    </location>
</feature>
<name>A0A9J8AEG1_CYPCA</name>
<dbReference type="Proteomes" id="UP001108240">
    <property type="component" value="Unplaced"/>
</dbReference>
<dbReference type="GO" id="GO:0030844">
    <property type="term" value="P:positive regulation of intermediate filament depolymerization"/>
    <property type="evidence" value="ECO:0007669"/>
    <property type="project" value="TreeGrafter"/>
</dbReference>
<feature type="compositionally biased region" description="Basic and acidic residues" evidence="5">
    <location>
        <begin position="1923"/>
        <end position="1932"/>
    </location>
</feature>
<feature type="region of interest" description="Disordered" evidence="5">
    <location>
        <begin position="957"/>
        <end position="1088"/>
    </location>
</feature>
<feature type="compositionally biased region" description="Polar residues" evidence="5">
    <location>
        <begin position="2131"/>
        <end position="2140"/>
    </location>
</feature>
<feature type="compositionally biased region" description="Acidic residues" evidence="5">
    <location>
        <begin position="1946"/>
        <end position="1969"/>
    </location>
</feature>
<feature type="compositionally biased region" description="Polar residues" evidence="5">
    <location>
        <begin position="1059"/>
        <end position="1069"/>
    </location>
</feature>
<feature type="domain" description="IF rod" evidence="6">
    <location>
        <begin position="16"/>
        <end position="323"/>
    </location>
</feature>
<keyword evidence="8" id="KW-1185">Reference proteome</keyword>
<feature type="coiled-coil region" evidence="4">
    <location>
        <begin position="89"/>
        <end position="130"/>
    </location>
</feature>
<dbReference type="GO" id="GO:0031730">
    <property type="term" value="F:CCR5 chemokine receptor binding"/>
    <property type="evidence" value="ECO:0007669"/>
    <property type="project" value="TreeGrafter"/>
</dbReference>
<feature type="compositionally biased region" description="Acidic residues" evidence="5">
    <location>
        <begin position="2229"/>
        <end position="2240"/>
    </location>
</feature>
<feature type="compositionally biased region" description="Basic and acidic residues" evidence="5">
    <location>
        <begin position="1630"/>
        <end position="1639"/>
    </location>
</feature>
<comment type="similarity">
    <text evidence="3">Belongs to the intermediate filament family.</text>
</comment>
<feature type="compositionally biased region" description="Basic and acidic residues" evidence="5">
    <location>
        <begin position="1657"/>
        <end position="1672"/>
    </location>
</feature>
<evidence type="ECO:0000259" key="6">
    <source>
        <dbReference type="PROSITE" id="PS51842"/>
    </source>
</evidence>
<dbReference type="Gene3D" id="1.20.5.1160">
    <property type="entry name" value="Vasodilator-stimulated phosphoprotein"/>
    <property type="match status" value="1"/>
</dbReference>
<dbReference type="GO" id="GO:0005882">
    <property type="term" value="C:intermediate filament"/>
    <property type="evidence" value="ECO:0007669"/>
    <property type="project" value="UniProtKB-KW"/>
</dbReference>
<dbReference type="InterPro" id="IPR031211">
    <property type="entry name" value="Nestin"/>
</dbReference>
<protein>
    <submittedName>
        <fullName evidence="7">Nestin</fullName>
    </submittedName>
</protein>
<feature type="coiled-coil region" evidence="4">
    <location>
        <begin position="207"/>
        <end position="294"/>
    </location>
</feature>
<feature type="region of interest" description="Disordered" evidence="5">
    <location>
        <begin position="822"/>
        <end position="851"/>
    </location>
</feature>
<evidence type="ECO:0000313" key="8">
    <source>
        <dbReference type="Proteomes" id="UP001108240"/>
    </source>
</evidence>
<feature type="compositionally biased region" description="Basic and acidic residues" evidence="5">
    <location>
        <begin position="541"/>
        <end position="560"/>
    </location>
</feature>
<proteinExistence type="inferred from homology"/>
<feature type="compositionally biased region" description="Basic and acidic residues" evidence="5">
    <location>
        <begin position="718"/>
        <end position="729"/>
    </location>
</feature>
<feature type="compositionally biased region" description="Basic and acidic residues" evidence="5">
    <location>
        <begin position="1338"/>
        <end position="1347"/>
    </location>
</feature>
<feature type="region of interest" description="Disordered" evidence="5">
    <location>
        <begin position="868"/>
        <end position="891"/>
    </location>
</feature>
<evidence type="ECO:0000256" key="4">
    <source>
        <dbReference type="SAM" id="Coils"/>
    </source>
</evidence>
<feature type="compositionally biased region" description="Basic and acidic residues" evidence="5">
    <location>
        <begin position="1011"/>
        <end position="1022"/>
    </location>
</feature>
<feature type="region of interest" description="Disordered" evidence="5">
    <location>
        <begin position="1856"/>
        <end position="2039"/>
    </location>
</feature>
<sequence>MEFLGGRLPFTQFQEEKYQMLELNQRLESYLGHVKLLEEENKLLREEIHTLKSSKEPSGQRKAQEEALSQARRMLEEAWRKKDHVVLEVENLMEDIEVVSIQRQKAKNAKAEAQRKLMESRKELEEERRAQIWLREKAGQLEKDLLLQMQVHQENMETSQASLKQTKQVLMAPHPTQTTSIPDLGQEYSHRAAQAWQEATNNYQRLFGRLEESLNQAKANMAKIHQEKRENQHQVQHLAKELESTKTKRQMLEKNVVQQREEHTQELQHLQAQVDALELEKDNLGQQIDSLMVDRQNLLQAKMSLGLEVATYRALLDSEGLRTDRPTTKKTSSAFFLDVLSKPTGTRPASQTTAASCNVSNTVSTSHRSITSSRTLLTRATPSWSPTQGTPQRTPTRTSVTEKTEVHISEETEKAAEESVDHLQQEKVHEGMVLAITLPKTAAEPEPQLKPEDTEIKEDEPIQFKKAQVVECKTDASALISVSADQPSNLYQTPETESWAGPFTDPAGGSEEGKDEDTEVSFEMAQISHAPKVAWEQNKSVADDEKNDASEMDARSENISESRTFACEDAENDDETLKSTHISANTNIMGSSFLEQGTLDLVGDFGYHEDLMKVNKQDNVSNISEEGREQMNSETDAAIDSINELDKQEAIEPQNEVKVVSPDSEEEEENETNIVADTEDKKEDENVTEREEEEEIDLIKSDFSVLDEENETNIVADTEDKKEDENVTEREEEEEIDLIKSDFSVLDEGIDSPKNSDHQESLEKTVLPTEPHSDQTVNEEDPLKPEDTEIKEDEPIQFNLAQMVECKTDASALISVSADQPSNLYQTPETESWAGPFTDPAGDSEEGKDEDTEVSFEMAQISHAPTVAWEENKTVGEDEKDDVSEMDVRSENISGSHTFACEDAWNDEETLKSSHISANTNIMGSSFLKQGTLDLVGDFGYHEDLMKVDKQDNVSNISEEGREQMNSETEAVIDSINEWDRQEEIEPENEMKVVSPDSEEEEDETNIVANTEDKKEDENVTEREEEEEIDVIKSDFSVLDEGVDSPKNSDHQESLEKTVLSTEPHSDQTVNEEDPLKPEDTEIKGDEPIQFKKAQVVECKTDASALISVLADQPSNLYQTPETESRADPFTDPAGDSEEGKDEDTELSFEMAQISHAPKVAWEENKTVAEDEKDDTSEMDVRSENISESHTFACEDAWNDEETLKSSHISANTNIMGSSFLEQGTLDLVGEIGYHEDLMKVDKQDNVSNISEEGREQMNSETEAAIDSINEWDRQEEIEPENEMKVVSPDSEEEEENETNVADTKDKKEDENVTEREEEIEVIKSDFSVLDEGIDSPKNSDHQESLEKTVLPTELHSDQTVNEEDPLKPEDTEIKGDEPIQFNLAQMVECKTDASALISVSADQPSNLYQTPETESRAGPFTDPAGDSEGGKDEDTKVSFEMAQISHAPMVAWEENKTVAEDRKNDATEMDVRSENISESHTFACEDAWNDNETLKSSHISANTSIMGSSFLEQGTLDLVGDFGYHEDLMNVDKHDNVSNISEEGIEQMNSESDAAIDSINEWDRQEEIEPENEMKVVSPDSDEEEEDETNIVADTKDKKEDENVTEREEEIKVIKSDFSVLDEGVDSPKNSDHQESLEKTVLPTEPHSDQTVNEEDPLKPEDTEIKEDEPIQFKKAQMVECKTYASALTTVSADQPSNLYQTPETESGAGPFTDPAGDSEEGKDEDTEVCFEMAQISHTPTVAWEQNKTIAEDEKDDASEMDVKSENISESHRFAYEDAENDDDTLKSTHISANTNIMGSSFLEQGTLDLVGDFGYHEDLMKVDKQDNVSNISEEGREQMNSETEAVIDSINEWDRQEAIEPENEMKVVSPDSEEEEENETNIVADTEDKKEDENVTEREEEEVEVIKSDFSVLDEGIDSPKNSDHQESLEKTVLPTELHSDQTVNEEDYLPEESEGEEENQGEDDDSPNITSWRTDPGEYDSYSQENTIADTRPLIRYKSDEETNGNVLTSHLISETSDSEDEKERMEGGHWNDSASKCFNTMEDLAEEPDLEVTGEMMTEDVVSKEEVQEGDRVCIMLQSDSEVHESLDMVEKESARIELKVNLEEDSDVIKEIRKDEDHNVKVYEQPQLTENQLMHTEQPEDETVHSYESQKHPISFPETSHQLKNLFETPSTLTMFQDSAATKDPEDFLDVSMHTSMDLTESRSLESKISSQPDNLTSDIPNSDQEEGNSSEDESPNASQCFQNTSLLKVATLNEQPFTFTNGVSKADSVSDVNNLPEEVLSKEKNTEEPKAAQIDDWENSNIWSKSINAPDAAEITHASTIDENTGVFPVNVTESLDIPNKMAENIFGKFEEHLERTVESFSEKVLTVMDFESTSSGEKEELQSKEKKSEIHSFFSTSMKEDFWSQGEMEMAANYDPAETEDLNQAMVFGEEWRDMEGMPMANVSPKEKMDILKGQDEKHKDEQPTQSKMVLSYDSVDEEDSWSSGDE</sequence>
<feature type="region of interest" description="Disordered" evidence="5">
    <location>
        <begin position="1753"/>
        <end position="1783"/>
    </location>
</feature>
<dbReference type="InterPro" id="IPR018039">
    <property type="entry name" value="IF_conserved"/>
</dbReference>
<feature type="compositionally biased region" description="Basic and acidic residues" evidence="5">
    <location>
        <begin position="400"/>
        <end position="421"/>
    </location>
</feature>
<dbReference type="InterPro" id="IPR039008">
    <property type="entry name" value="IF_rod_dom"/>
</dbReference>
<feature type="region of interest" description="Disordered" evidence="5">
    <location>
        <begin position="644"/>
        <end position="790"/>
    </location>
</feature>
<feature type="region of interest" description="Disordered" evidence="5">
    <location>
        <begin position="380"/>
        <end position="421"/>
    </location>
</feature>
<feature type="region of interest" description="Disordered" evidence="5">
    <location>
        <begin position="2204"/>
        <end position="2244"/>
    </location>
</feature>
<dbReference type="PANTHER" id="PTHR47051">
    <property type="entry name" value="NESTIN"/>
    <property type="match status" value="1"/>
</dbReference>
<feature type="compositionally biased region" description="Basic and acidic residues" evidence="5">
    <location>
        <begin position="1303"/>
        <end position="1315"/>
    </location>
</feature>
<feature type="region of interest" description="Disordered" evidence="5">
    <location>
        <begin position="2130"/>
        <end position="2154"/>
    </location>
</feature>
<dbReference type="GO" id="GO:0019215">
    <property type="term" value="F:intermediate filament binding"/>
    <property type="evidence" value="ECO:0007669"/>
    <property type="project" value="InterPro"/>
</dbReference>
<dbReference type="SMART" id="SM01391">
    <property type="entry name" value="Filament"/>
    <property type="match status" value="1"/>
</dbReference>
<feature type="compositionally biased region" description="Acidic residues" evidence="5">
    <location>
        <begin position="1581"/>
        <end position="1590"/>
    </location>
</feature>
<feature type="compositionally biased region" description="Acidic residues" evidence="5">
    <location>
        <begin position="2482"/>
        <end position="2494"/>
    </location>
</feature>
<feature type="compositionally biased region" description="Basic and acidic residues" evidence="5">
    <location>
        <begin position="1161"/>
        <end position="1170"/>
    </location>
</feature>
<feature type="compositionally biased region" description="Basic and acidic residues" evidence="5">
    <location>
        <begin position="754"/>
        <end position="763"/>
    </location>
</feature>
<dbReference type="PROSITE" id="PS00226">
    <property type="entry name" value="IF_ROD_1"/>
    <property type="match status" value="1"/>
</dbReference>
<dbReference type="Pfam" id="PF00038">
    <property type="entry name" value="Filament"/>
    <property type="match status" value="1"/>
</dbReference>
<evidence type="ECO:0000256" key="5">
    <source>
        <dbReference type="SAM" id="MobiDB-lite"/>
    </source>
</evidence>
<dbReference type="Ensembl" id="ENSCCRT00000184890.1">
    <property type="protein sequence ID" value="ENSCCRP00000142503.1"/>
    <property type="gene ID" value="ENSCCRG00000040152.2"/>
</dbReference>
<dbReference type="GeneTree" id="ENSGT00940000167106"/>
<feature type="compositionally biased region" description="Basic and acidic residues" evidence="5">
    <location>
        <begin position="1888"/>
        <end position="1899"/>
    </location>
</feature>
<feature type="compositionally biased region" description="Polar residues" evidence="5">
    <location>
        <begin position="2007"/>
        <end position="2019"/>
    </location>
</feature>
<keyword evidence="2 4" id="KW-0175">Coiled coil</keyword>
<feature type="region of interest" description="Disordered" evidence="5">
    <location>
        <begin position="1269"/>
        <end position="1376"/>
    </location>
</feature>
<organism evidence="7 8">
    <name type="scientific">Cyprinus carpio carpio</name>
    <dbReference type="NCBI Taxonomy" id="630221"/>
    <lineage>
        <taxon>Eukaryota</taxon>
        <taxon>Metazoa</taxon>
        <taxon>Chordata</taxon>
        <taxon>Craniata</taxon>
        <taxon>Vertebrata</taxon>
        <taxon>Euteleostomi</taxon>
        <taxon>Actinopterygii</taxon>
        <taxon>Neopterygii</taxon>
        <taxon>Teleostei</taxon>
        <taxon>Ostariophysi</taxon>
        <taxon>Cypriniformes</taxon>
        <taxon>Cyprinidae</taxon>
        <taxon>Cyprininae</taxon>
        <taxon>Cyprinus</taxon>
    </lineage>
</organism>
<feature type="compositionally biased region" description="Basic and acidic residues" evidence="5">
    <location>
        <begin position="1595"/>
        <end position="1616"/>
    </location>
</feature>
<feature type="compositionally biased region" description="Polar residues" evidence="5">
    <location>
        <begin position="1696"/>
        <end position="1706"/>
    </location>
</feature>
<evidence type="ECO:0000313" key="7">
    <source>
        <dbReference type="Ensembl" id="ENSCCRP00000142503.1"/>
    </source>
</evidence>
<feature type="compositionally biased region" description="Acidic residues" evidence="5">
    <location>
        <begin position="842"/>
        <end position="851"/>
    </location>
</feature>
<dbReference type="PANTHER" id="PTHR47051:SF1">
    <property type="entry name" value="NESTIN"/>
    <property type="match status" value="1"/>
</dbReference>
<feature type="region of interest" description="Disordered" evidence="5">
    <location>
        <begin position="1403"/>
        <end position="1435"/>
    </location>
</feature>
<feature type="compositionally biased region" description="Acidic residues" evidence="5">
    <location>
        <begin position="1135"/>
        <end position="1147"/>
    </location>
</feature>
<feature type="compositionally biased region" description="Basic and acidic residues" evidence="5">
    <location>
        <begin position="1762"/>
        <end position="1777"/>
    </location>
</feature>
<keyword evidence="1 3" id="KW-0403">Intermediate filament</keyword>
<evidence type="ECO:0000256" key="1">
    <source>
        <dbReference type="ARBA" id="ARBA00022754"/>
    </source>
</evidence>
<feature type="compositionally biased region" description="Polar residues" evidence="5">
    <location>
        <begin position="2212"/>
        <end position="2228"/>
    </location>
</feature>
<feature type="compositionally biased region" description="Basic and acidic residues" evidence="5">
    <location>
        <begin position="678"/>
        <end position="689"/>
    </location>
</feature>
<feature type="region of interest" description="Disordered" evidence="5">
    <location>
        <begin position="2448"/>
        <end position="2494"/>
    </location>
</feature>
<evidence type="ECO:0000256" key="2">
    <source>
        <dbReference type="ARBA" id="ARBA00023054"/>
    </source>
</evidence>
<accession>A0A9J8AEG1</accession>
<feature type="coiled-coil region" evidence="4">
    <location>
        <begin position="20"/>
        <end position="54"/>
    </location>
</feature>
<feature type="region of interest" description="Disordered" evidence="5">
    <location>
        <begin position="1564"/>
        <end position="1672"/>
    </location>
</feature>
<feature type="compositionally biased region" description="Basic and acidic residues" evidence="5">
    <location>
        <begin position="1365"/>
        <end position="1376"/>
    </location>
</feature>
<feature type="compositionally biased region" description="Basic and acidic residues" evidence="5">
    <location>
        <begin position="1074"/>
        <end position="1088"/>
    </location>
</feature>
<reference evidence="7" key="1">
    <citation type="submission" date="2025-08" db="UniProtKB">
        <authorList>
            <consortium name="Ensembl"/>
        </authorList>
    </citation>
    <scope>IDENTIFICATION</scope>
</reference>
<evidence type="ECO:0000256" key="3">
    <source>
        <dbReference type="RuleBase" id="RU000685"/>
    </source>
</evidence>
<dbReference type="SUPFAM" id="SSF64593">
    <property type="entry name" value="Intermediate filament protein, coiled coil region"/>
    <property type="match status" value="2"/>
</dbReference>
<feature type="compositionally biased region" description="Low complexity" evidence="5">
    <location>
        <begin position="380"/>
        <end position="398"/>
    </location>
</feature>
<feature type="compositionally biased region" description="Polar residues" evidence="5">
    <location>
        <begin position="1403"/>
        <end position="1413"/>
    </location>
</feature>
<reference evidence="7" key="2">
    <citation type="submission" date="2025-09" db="UniProtKB">
        <authorList>
            <consortium name="Ensembl"/>
        </authorList>
    </citation>
    <scope>IDENTIFICATION</scope>
</reference>
<feature type="compositionally biased region" description="Basic and acidic residues" evidence="5">
    <location>
        <begin position="1047"/>
        <end position="1056"/>
    </location>
</feature>
<dbReference type="Gene3D" id="1.20.5.170">
    <property type="match status" value="1"/>
</dbReference>
<feature type="region of interest" description="Disordered" evidence="5">
    <location>
        <begin position="1696"/>
        <end position="1727"/>
    </location>
</feature>
<feature type="compositionally biased region" description="Acidic residues" evidence="5">
    <location>
        <begin position="1718"/>
        <end position="1727"/>
    </location>
</feature>
<dbReference type="PROSITE" id="PS51842">
    <property type="entry name" value="IF_ROD_2"/>
    <property type="match status" value="1"/>
</dbReference>